<dbReference type="EMBL" id="LILD01000001">
    <property type="protein sequence ID" value="KOO37619.1"/>
    <property type="molecule type" value="Genomic_DNA"/>
</dbReference>
<gene>
    <name evidence="3" type="ORF">AMD02_01235</name>
</gene>
<dbReference type="NCBIfam" id="TIGR02870">
    <property type="entry name" value="spore_II_D"/>
    <property type="match status" value="1"/>
</dbReference>
<dbReference type="Pfam" id="PF08486">
    <property type="entry name" value="SpoIID"/>
    <property type="match status" value="1"/>
</dbReference>
<dbReference type="GO" id="GO:0030435">
    <property type="term" value="P:sporulation resulting in formation of a cellular spore"/>
    <property type="evidence" value="ECO:0007669"/>
    <property type="project" value="InterPro"/>
</dbReference>
<dbReference type="GO" id="GO:0030288">
    <property type="term" value="C:outer membrane-bounded periplasmic space"/>
    <property type="evidence" value="ECO:0007669"/>
    <property type="project" value="TreeGrafter"/>
</dbReference>
<dbReference type="PATRIC" id="fig|136160.3.peg.437"/>
<sequence length="341" mass="37980">MGGLRLKRLIVIGIVLCSVILLLPALLVMFSSQPQMVTEETQMAPIEAVDLPESELAVHVFRSQTESVESVPLEEYVVGVVASEMPAEFELEALKAQSLTARTFLLKQLLEPNDIELPEGAMITDTEMHQVYQSEAELKERWGKDYHWKIARIKQAVSETAGQVLTYDGTPITAAFFSTSNGYTENSEDYWKSEIPYLRSVESPWDQQHSPRFIGEKVLSVEEFQERLGVTLPDDGSIGSIVARTEGGRVAKVNINGTEISGRVVREELELNSADFQWKRQGDNIVIETKGWGHGVGMSQYGANGMALNGSTYQEIISHYYQGVEIESVGPYEQQLMARGD</sequence>
<dbReference type="InterPro" id="IPR014225">
    <property type="entry name" value="Spore_II_D_firmicutes"/>
</dbReference>
<reference evidence="3" key="1">
    <citation type="submission" date="2015-08" db="EMBL/GenBank/DDBJ databases">
        <title>Complete DNA Sequence of Pseudomonas syringae pv. actinidiae, the Causal Agent of Kiwifruit Canker Disease.</title>
        <authorList>
            <person name="Rikkerink E.H.A."/>
            <person name="Fineran P.C."/>
        </authorList>
    </citation>
    <scope>NUCLEOTIDE SEQUENCE</scope>
    <source>
        <strain evidence="3">DSM 13666</strain>
    </source>
</reference>
<keyword evidence="1" id="KW-0812">Transmembrane</keyword>
<comment type="caution">
    <text evidence="3">The sequence shown here is derived from an EMBL/GenBank/DDBJ whole genome shotgun (WGS) entry which is preliminary data.</text>
</comment>
<proteinExistence type="predicted"/>
<accession>A0A0M0KFN8</accession>
<feature type="transmembrane region" description="Helical" evidence="1">
    <location>
        <begin position="9"/>
        <end position="30"/>
    </location>
</feature>
<dbReference type="AlphaFoldDB" id="A0A0M0KFN8"/>
<dbReference type="InterPro" id="IPR051922">
    <property type="entry name" value="Bact_Sporulation_Assoc"/>
</dbReference>
<keyword evidence="1" id="KW-0472">Membrane</keyword>
<organism evidence="3">
    <name type="scientific">Halalkalibacterium halodurans</name>
    <name type="common">Bacillus halodurans</name>
    <dbReference type="NCBI Taxonomy" id="86665"/>
    <lineage>
        <taxon>Bacteria</taxon>
        <taxon>Bacillati</taxon>
        <taxon>Bacillota</taxon>
        <taxon>Bacilli</taxon>
        <taxon>Bacillales</taxon>
        <taxon>Bacillaceae</taxon>
        <taxon>Halalkalibacterium (ex Joshi et al. 2022)</taxon>
    </lineage>
</organism>
<evidence type="ECO:0000259" key="2">
    <source>
        <dbReference type="Pfam" id="PF08486"/>
    </source>
</evidence>
<evidence type="ECO:0000256" key="1">
    <source>
        <dbReference type="SAM" id="Phobius"/>
    </source>
</evidence>
<dbReference type="InterPro" id="IPR013486">
    <property type="entry name" value="SpoIID/LytB"/>
</dbReference>
<name>A0A0M0KFN8_ALKHA</name>
<evidence type="ECO:0000313" key="3">
    <source>
        <dbReference type="EMBL" id="KOO37619.1"/>
    </source>
</evidence>
<dbReference type="InterPro" id="IPR013693">
    <property type="entry name" value="SpoIID/LytB_N"/>
</dbReference>
<dbReference type="NCBIfam" id="TIGR02669">
    <property type="entry name" value="SpoIID_LytB"/>
    <property type="match status" value="1"/>
</dbReference>
<keyword evidence="1" id="KW-1133">Transmembrane helix</keyword>
<protein>
    <submittedName>
        <fullName evidence="3">Stage II sporulation protein D</fullName>
    </submittedName>
</protein>
<dbReference type="PANTHER" id="PTHR30032:SF4">
    <property type="entry name" value="AMIDASE ENHANCER"/>
    <property type="match status" value="1"/>
</dbReference>
<feature type="domain" description="Sporulation stage II protein D amidase enhancer LytB N-terminal" evidence="2">
    <location>
        <begin position="63"/>
        <end position="167"/>
    </location>
</feature>
<dbReference type="PANTHER" id="PTHR30032">
    <property type="entry name" value="N-ACETYLMURAMOYL-L-ALANINE AMIDASE-RELATED"/>
    <property type="match status" value="1"/>
</dbReference>